<evidence type="ECO:0000256" key="1">
    <source>
        <dbReference type="ARBA" id="ARBA00022723"/>
    </source>
</evidence>
<keyword evidence="1" id="KW-0479">Metal-binding</keyword>
<dbReference type="InterPro" id="IPR011051">
    <property type="entry name" value="RmlC_Cupin_sf"/>
</dbReference>
<dbReference type="Gene3D" id="2.60.120.10">
    <property type="entry name" value="Jelly Rolls"/>
    <property type="match status" value="1"/>
</dbReference>
<name>A0ABR2WPN4_9FUNG</name>
<gene>
    <name evidence="3" type="ORF">K7432_009942</name>
</gene>
<evidence type="ECO:0000259" key="2">
    <source>
        <dbReference type="Pfam" id="PF07883"/>
    </source>
</evidence>
<dbReference type="InterPro" id="IPR013096">
    <property type="entry name" value="Cupin_2"/>
</dbReference>
<dbReference type="InterPro" id="IPR051610">
    <property type="entry name" value="GPI/OXD"/>
</dbReference>
<sequence length="112" mass="12586">MIFTRLESVKNSNVSHDPDVSKRVLLKYGDIPNITQFAQAVLKPGQVSSMHSHQDMSEVFFVQSGFAEMEVDETLLSLSPGSCITIRPKEKHEIRNTGEEEEILVETINIPD</sequence>
<feature type="domain" description="Cupin type-2" evidence="2">
    <location>
        <begin position="41"/>
        <end position="101"/>
    </location>
</feature>
<dbReference type="PANTHER" id="PTHR35848">
    <property type="entry name" value="OXALATE-BINDING PROTEIN"/>
    <property type="match status" value="1"/>
</dbReference>
<accession>A0ABR2WPN4</accession>
<dbReference type="InterPro" id="IPR014710">
    <property type="entry name" value="RmlC-like_jellyroll"/>
</dbReference>
<comment type="caution">
    <text evidence="3">The sequence shown here is derived from an EMBL/GenBank/DDBJ whole genome shotgun (WGS) entry which is preliminary data.</text>
</comment>
<dbReference type="SUPFAM" id="SSF51182">
    <property type="entry name" value="RmlC-like cupins"/>
    <property type="match status" value="1"/>
</dbReference>
<keyword evidence="4" id="KW-1185">Reference proteome</keyword>
<dbReference type="Proteomes" id="UP001479436">
    <property type="component" value="Unassembled WGS sequence"/>
</dbReference>
<protein>
    <recommendedName>
        <fullName evidence="2">Cupin type-2 domain-containing protein</fullName>
    </recommendedName>
</protein>
<reference evidence="3 4" key="1">
    <citation type="submission" date="2023-04" db="EMBL/GenBank/DDBJ databases">
        <title>Genome of Basidiobolus ranarum AG-B5.</title>
        <authorList>
            <person name="Stajich J.E."/>
            <person name="Carter-House D."/>
            <person name="Gryganskyi A."/>
        </authorList>
    </citation>
    <scope>NUCLEOTIDE SEQUENCE [LARGE SCALE GENOMIC DNA]</scope>
    <source>
        <strain evidence="3 4">AG-B5</strain>
    </source>
</reference>
<dbReference type="Pfam" id="PF07883">
    <property type="entry name" value="Cupin_2"/>
    <property type="match status" value="1"/>
</dbReference>
<dbReference type="EMBL" id="JASJQH010000648">
    <property type="protein sequence ID" value="KAK9763406.1"/>
    <property type="molecule type" value="Genomic_DNA"/>
</dbReference>
<evidence type="ECO:0000313" key="4">
    <source>
        <dbReference type="Proteomes" id="UP001479436"/>
    </source>
</evidence>
<dbReference type="PANTHER" id="PTHR35848:SF6">
    <property type="entry name" value="CUPIN TYPE-2 DOMAIN-CONTAINING PROTEIN"/>
    <property type="match status" value="1"/>
</dbReference>
<proteinExistence type="predicted"/>
<organism evidence="3 4">
    <name type="scientific">Basidiobolus ranarum</name>
    <dbReference type="NCBI Taxonomy" id="34480"/>
    <lineage>
        <taxon>Eukaryota</taxon>
        <taxon>Fungi</taxon>
        <taxon>Fungi incertae sedis</taxon>
        <taxon>Zoopagomycota</taxon>
        <taxon>Entomophthoromycotina</taxon>
        <taxon>Basidiobolomycetes</taxon>
        <taxon>Basidiobolales</taxon>
        <taxon>Basidiobolaceae</taxon>
        <taxon>Basidiobolus</taxon>
    </lineage>
</organism>
<evidence type="ECO:0000313" key="3">
    <source>
        <dbReference type="EMBL" id="KAK9763406.1"/>
    </source>
</evidence>